<accession>A0A412XPC0</accession>
<dbReference type="AlphaFoldDB" id="A0A412XPC0"/>
<dbReference type="EMBL" id="QRZF01000052">
    <property type="protein sequence ID" value="RGV46986.1"/>
    <property type="molecule type" value="Genomic_DNA"/>
</dbReference>
<gene>
    <name evidence="2" type="ORF">DWW10_25760</name>
</gene>
<dbReference type="RefSeq" id="WP_147350494.1">
    <property type="nucleotide sequence ID" value="NZ_QRZF01000052.1"/>
</dbReference>
<reference evidence="2 3" key="1">
    <citation type="submission" date="2018-08" db="EMBL/GenBank/DDBJ databases">
        <title>A genome reference for cultivated species of the human gut microbiota.</title>
        <authorList>
            <person name="Zou Y."/>
            <person name="Xue W."/>
            <person name="Luo G."/>
        </authorList>
    </citation>
    <scope>NUCLEOTIDE SEQUENCE [LARGE SCALE GENOMIC DNA]</scope>
    <source>
        <strain evidence="2 3">AF14-32</strain>
    </source>
</reference>
<feature type="signal peptide" evidence="1">
    <location>
        <begin position="1"/>
        <end position="17"/>
    </location>
</feature>
<dbReference type="Proteomes" id="UP000283850">
    <property type="component" value="Unassembled WGS sequence"/>
</dbReference>
<evidence type="ECO:0000313" key="3">
    <source>
        <dbReference type="Proteomes" id="UP000283850"/>
    </source>
</evidence>
<feature type="chain" id="PRO_5019572570" evidence="1">
    <location>
        <begin position="18"/>
        <end position="814"/>
    </location>
</feature>
<proteinExistence type="predicted"/>
<evidence type="ECO:0000256" key="1">
    <source>
        <dbReference type="SAM" id="SignalP"/>
    </source>
</evidence>
<protein>
    <submittedName>
        <fullName evidence="2">Uncharacterized protein</fullName>
    </submittedName>
</protein>
<evidence type="ECO:0000313" key="2">
    <source>
        <dbReference type="EMBL" id="RGV46986.1"/>
    </source>
</evidence>
<comment type="caution">
    <text evidence="2">The sequence shown here is derived from an EMBL/GenBank/DDBJ whole genome shotgun (WGS) entry which is preliminary data.</text>
</comment>
<sequence>MKTKFLFTMCAATLFVACTNEEFISAPENNFADRAKVNVMLGADMGEYTIGDASTRTVWESGKYKWEASDVLGACMVDAKVEGTPEYNNIVTNYPFTPVETITTPVESANFKTNTAVYEGTYVFYHGYQTDMTKGRKITVNFPVSQELNAEKPYAHLTANNFFVSPLIKIKGGIAYEANNTIPVQFTSLYSGFAPTLKNTSSEEVKVSKIEVYSAAGFKLGGDINTVTSIFGSVVVSDNADLKNVIGEKVETMRSADIDLYETAITAANNMVSITLPDMVIAAGASQEIRMLFPAGSYNQNDLTMKVYTNQGVFETKANPGNSAVKFNRDVFKTNTYEMSTFEYPAEFKIFSKKDWEYAVKFIQGNAYYTNHAATFALQADVTLTETTDIPAFSIYVDANSHKLILEKEDAEFKLAQDSYVGALEVAAGTTLNLDGKSFIESLTNEGTVTVSGMVSSKASVSDYATWKGTPKNYGISTLVNNGVIVVNGKLELGEVTPDLAAKSEIINNGTLAIVNNVTNSGKITNNNLLTVADSKALENVKDIVLGENCKVQCLGTAASIITNNNAAAIITLAAVKDVFVDNAGHATTTALITNTQGVTSVAITAASSLDALKDINEVNSATISGSWNKAAIDKVDAATTITNLIMEDATIDLNGVAAGFTNITNIIVNGTSAINNSSVTAQQLATATVNLTIAEEATLSVAKNVKFGKIDATTVATISVLGKLVNSGTILGDVTVGASDNTSATITNNEDAILTAGNAISGANVTMTSIDNYGKILNEGKLYATKVDNKVVGVSVFQGNITAVTATVTEAGF</sequence>
<organism evidence="2 3">
    <name type="scientific">Bacteroides intestinalis</name>
    <dbReference type="NCBI Taxonomy" id="329854"/>
    <lineage>
        <taxon>Bacteria</taxon>
        <taxon>Pseudomonadati</taxon>
        <taxon>Bacteroidota</taxon>
        <taxon>Bacteroidia</taxon>
        <taxon>Bacteroidales</taxon>
        <taxon>Bacteroidaceae</taxon>
        <taxon>Bacteroides</taxon>
    </lineage>
</organism>
<dbReference type="PROSITE" id="PS51257">
    <property type="entry name" value="PROKAR_LIPOPROTEIN"/>
    <property type="match status" value="1"/>
</dbReference>
<name>A0A412XPC0_9BACE</name>
<keyword evidence="1" id="KW-0732">Signal</keyword>